<evidence type="ECO:0000256" key="3">
    <source>
        <dbReference type="ARBA" id="ARBA00022737"/>
    </source>
</evidence>
<dbReference type="RefSeq" id="XP_056790536.1">
    <property type="nucleotide sequence ID" value="XM_056932995.1"/>
</dbReference>
<keyword evidence="2" id="KW-0479">Metal-binding</keyword>
<accession>A0A9X0BXM9</accession>
<evidence type="ECO:0000313" key="11">
    <source>
        <dbReference type="Proteomes" id="UP001148312"/>
    </source>
</evidence>
<evidence type="ECO:0000256" key="6">
    <source>
        <dbReference type="ARBA" id="ARBA00023242"/>
    </source>
</evidence>
<dbReference type="AlphaFoldDB" id="A0A9X0BXM9"/>
<dbReference type="GO" id="GO:0005634">
    <property type="term" value="C:nucleus"/>
    <property type="evidence" value="ECO:0007669"/>
    <property type="project" value="UniProtKB-SubCell"/>
</dbReference>
<reference evidence="10" key="2">
    <citation type="journal article" date="2023" name="IMA Fungus">
        <title>Comparative genomic study of the Penicillium genus elucidates a diverse pangenome and 15 lateral gene transfer events.</title>
        <authorList>
            <person name="Petersen C."/>
            <person name="Sorensen T."/>
            <person name="Nielsen M.R."/>
            <person name="Sondergaard T.E."/>
            <person name="Sorensen J.L."/>
            <person name="Fitzpatrick D.A."/>
            <person name="Frisvad J.C."/>
            <person name="Nielsen K.L."/>
        </authorList>
    </citation>
    <scope>NUCLEOTIDE SEQUENCE</scope>
    <source>
        <strain evidence="10">IBT 30728</strain>
    </source>
</reference>
<keyword evidence="6" id="KW-0539">Nucleus</keyword>
<dbReference type="SUPFAM" id="SSF57667">
    <property type="entry name" value="beta-beta-alpha zinc fingers"/>
    <property type="match status" value="2"/>
</dbReference>
<dbReference type="Pfam" id="PF00096">
    <property type="entry name" value="zf-C2H2"/>
    <property type="match status" value="1"/>
</dbReference>
<gene>
    <name evidence="10" type="ORF">N7539_003393</name>
</gene>
<dbReference type="PROSITE" id="PS00028">
    <property type="entry name" value="ZINC_FINGER_C2H2_1"/>
    <property type="match status" value="2"/>
</dbReference>
<dbReference type="GO" id="GO:0008270">
    <property type="term" value="F:zinc ion binding"/>
    <property type="evidence" value="ECO:0007669"/>
    <property type="project" value="UniProtKB-KW"/>
</dbReference>
<feature type="compositionally biased region" description="Polar residues" evidence="8">
    <location>
        <begin position="240"/>
        <end position="256"/>
    </location>
</feature>
<dbReference type="PANTHER" id="PTHR16515:SF49">
    <property type="entry name" value="GASTRULA ZINC FINGER PROTEIN XLCGF49.1-LIKE-RELATED"/>
    <property type="match status" value="1"/>
</dbReference>
<feature type="non-terminal residue" evidence="10">
    <location>
        <position position="410"/>
    </location>
</feature>
<evidence type="ECO:0000256" key="1">
    <source>
        <dbReference type="ARBA" id="ARBA00004123"/>
    </source>
</evidence>
<evidence type="ECO:0000256" key="7">
    <source>
        <dbReference type="PROSITE-ProRule" id="PRU00042"/>
    </source>
</evidence>
<keyword evidence="4 7" id="KW-0863">Zinc-finger</keyword>
<sequence>DLGINMESTPRQNRQPTVRHTANTDETYPSASLLARDTVSSSNATTHLPVGLGISNCGLESIYTQAAPIPHHVSFPINSMTPHHAITPTHNHLLSLQADDFCGMSCYEIYNTTPDGTNPLPDDPAAQSLAVYPGFQPSFDYRHEPCISLDKNSGLNNHWMDISTPGSMTPPHNVNNVAVPAPYGHWSGEYLTQSGVNLQQALPVMTHSELQSFGPPLPHSDLSRPCKSESMATAALEPQNVDSGPTETVSDYSSAKTSKRGRKPSVEKGCKCPVCGYYFTRRSNCVAHQKKHDPTYHRAIPCEECPKSFGRNADLRRHVDTVHRGIRKHVCKWCSRRYTRWENMTKSVQSFSRRITFDSTHLLTSEPNPMAFRHLVECRERPADARTPTPPPPSSLEAECDSLNSLQVER</sequence>
<evidence type="ECO:0000256" key="2">
    <source>
        <dbReference type="ARBA" id="ARBA00022723"/>
    </source>
</evidence>
<organism evidence="10 11">
    <name type="scientific">Penicillium diatomitis</name>
    <dbReference type="NCBI Taxonomy" id="2819901"/>
    <lineage>
        <taxon>Eukaryota</taxon>
        <taxon>Fungi</taxon>
        <taxon>Dikarya</taxon>
        <taxon>Ascomycota</taxon>
        <taxon>Pezizomycotina</taxon>
        <taxon>Eurotiomycetes</taxon>
        <taxon>Eurotiomycetidae</taxon>
        <taxon>Eurotiales</taxon>
        <taxon>Aspergillaceae</taxon>
        <taxon>Penicillium</taxon>
    </lineage>
</organism>
<dbReference type="InterPro" id="IPR013087">
    <property type="entry name" value="Znf_C2H2_type"/>
</dbReference>
<dbReference type="InterPro" id="IPR050331">
    <property type="entry name" value="Zinc_finger"/>
</dbReference>
<feature type="region of interest" description="Disordered" evidence="8">
    <location>
        <begin position="209"/>
        <end position="267"/>
    </location>
</feature>
<evidence type="ECO:0000256" key="4">
    <source>
        <dbReference type="ARBA" id="ARBA00022771"/>
    </source>
</evidence>
<reference evidence="10" key="1">
    <citation type="submission" date="2022-12" db="EMBL/GenBank/DDBJ databases">
        <authorList>
            <person name="Petersen C."/>
        </authorList>
    </citation>
    <scope>NUCLEOTIDE SEQUENCE</scope>
    <source>
        <strain evidence="10">IBT 30728</strain>
    </source>
</reference>
<dbReference type="GO" id="GO:0010468">
    <property type="term" value="P:regulation of gene expression"/>
    <property type="evidence" value="ECO:0007669"/>
    <property type="project" value="TreeGrafter"/>
</dbReference>
<evidence type="ECO:0000256" key="8">
    <source>
        <dbReference type="SAM" id="MobiDB-lite"/>
    </source>
</evidence>
<dbReference type="InterPro" id="IPR036236">
    <property type="entry name" value="Znf_C2H2_sf"/>
</dbReference>
<dbReference type="SMART" id="SM00355">
    <property type="entry name" value="ZnF_C2H2"/>
    <property type="match status" value="2"/>
</dbReference>
<feature type="region of interest" description="Disordered" evidence="8">
    <location>
        <begin position="1"/>
        <end position="28"/>
    </location>
</feature>
<protein>
    <recommendedName>
        <fullName evidence="9">C2H2-type domain-containing protein</fullName>
    </recommendedName>
</protein>
<evidence type="ECO:0000256" key="5">
    <source>
        <dbReference type="ARBA" id="ARBA00022833"/>
    </source>
</evidence>
<dbReference type="PROSITE" id="PS50157">
    <property type="entry name" value="ZINC_FINGER_C2H2_2"/>
    <property type="match status" value="2"/>
</dbReference>
<proteinExistence type="predicted"/>
<keyword evidence="11" id="KW-1185">Reference proteome</keyword>
<comment type="caution">
    <text evidence="10">The sequence shown here is derived from an EMBL/GenBank/DDBJ whole genome shotgun (WGS) entry which is preliminary data.</text>
</comment>
<feature type="region of interest" description="Disordered" evidence="8">
    <location>
        <begin position="381"/>
        <end position="410"/>
    </location>
</feature>
<evidence type="ECO:0000313" key="10">
    <source>
        <dbReference type="EMBL" id="KAJ5488503.1"/>
    </source>
</evidence>
<dbReference type="Proteomes" id="UP001148312">
    <property type="component" value="Unassembled WGS sequence"/>
</dbReference>
<keyword evidence="3" id="KW-0677">Repeat</keyword>
<dbReference type="PANTHER" id="PTHR16515">
    <property type="entry name" value="PR DOMAIN ZINC FINGER PROTEIN"/>
    <property type="match status" value="1"/>
</dbReference>
<dbReference type="Gene3D" id="3.30.160.60">
    <property type="entry name" value="Classic Zinc Finger"/>
    <property type="match status" value="1"/>
</dbReference>
<feature type="domain" description="C2H2-type" evidence="9">
    <location>
        <begin position="300"/>
        <end position="328"/>
    </location>
</feature>
<comment type="subcellular location">
    <subcellularLocation>
        <location evidence="1">Nucleus</location>
    </subcellularLocation>
</comment>
<dbReference type="GeneID" id="81623244"/>
<feature type="domain" description="C2H2-type" evidence="9">
    <location>
        <begin position="270"/>
        <end position="292"/>
    </location>
</feature>
<name>A0A9X0BXM9_9EURO</name>
<evidence type="ECO:0000259" key="9">
    <source>
        <dbReference type="PROSITE" id="PS50157"/>
    </source>
</evidence>
<dbReference type="EMBL" id="JAPWDQ010000004">
    <property type="protein sequence ID" value="KAJ5488503.1"/>
    <property type="molecule type" value="Genomic_DNA"/>
</dbReference>
<keyword evidence="5" id="KW-0862">Zinc</keyword>